<sequence length="484" mass="54882">MFYESIFETASRIIASIDPLNFGSIAVHEFPGYVYMNAFLLPRGKTVIVPFYDAQQPFFCFTNFTRTPITVDGLVYPTPEHYFQAQKFLNPTDQRAAFLIAVKSAGDSPMDALTIARAWTRNWTSKEIVAWDAKRENVMEVALRAKIQQYPHIVKELLSTENYCLVEDTGSRNEKNWGWGADGRGANRLGILWMKLRNELWVKQNKKHLVVSPEQLYKQAQAERMPLGVRNTIMQQWSDVIRYVAPGVNLPSVMTTADVANIFALAKLCLQKMKRGEHAQAKSRKGEIIVYGISQQFGSFYMRGTDRHKRPIDVYIKNNQIFENNKAVKQSTWADWAFAIVKQHLSVQMQLKPQMQSGSKPQSLVVAQQSSRAHERAMSLFCGVFVMALLWLTVPTIGFPALLLAGVLTTAMVNMRQVWRCSNVTTTLVETLAPTIAVTKQFDADVVMPNKAVLNAFKQFSSREDIAQAQIEPAIHRNSTRFKS</sequence>
<dbReference type="Pfam" id="PF08719">
    <property type="entry name" value="NADAR"/>
    <property type="match status" value="1"/>
</dbReference>
<dbReference type="CDD" id="cd15457">
    <property type="entry name" value="NADAR"/>
    <property type="match status" value="1"/>
</dbReference>
<evidence type="ECO:0000313" key="6">
    <source>
        <dbReference type="EMBL" id="MCS5708101.1"/>
    </source>
</evidence>
<dbReference type="STRING" id="437022.CC99x_01550"/>
<name>A0A0Q9YLB5_9GAMM</name>
<evidence type="ECO:0000256" key="3">
    <source>
        <dbReference type="SAM" id="Phobius"/>
    </source>
</evidence>
<comment type="catalytic activity">
    <reaction evidence="1">
        <text>5-amino-6-(5-phospho-D-ribosylamino)uracil + H2O = 5,6-diaminouracil + D-ribose 5-phosphate</text>
        <dbReference type="Rhea" id="RHEA:55020"/>
        <dbReference type="ChEBI" id="CHEBI:15377"/>
        <dbReference type="ChEBI" id="CHEBI:46252"/>
        <dbReference type="ChEBI" id="CHEBI:58453"/>
        <dbReference type="ChEBI" id="CHEBI:78346"/>
    </reaction>
</comment>
<comment type="caution">
    <text evidence="5">The sequence shown here is derived from an EMBL/GenBank/DDBJ whole genome shotgun (WGS) entry which is preliminary data.</text>
</comment>
<proteinExistence type="predicted"/>
<keyword evidence="3" id="KW-0472">Membrane</keyword>
<comment type="catalytic activity">
    <reaction evidence="2">
        <text>2,5-diamino-6-hydroxy-4-(5-phosphoribosylamino)-pyrimidine + H2O = 2,5,6-triamino-4-hydroxypyrimidine + D-ribose 5-phosphate</text>
        <dbReference type="Rhea" id="RHEA:23436"/>
        <dbReference type="ChEBI" id="CHEBI:15377"/>
        <dbReference type="ChEBI" id="CHEBI:58614"/>
        <dbReference type="ChEBI" id="CHEBI:78346"/>
        <dbReference type="ChEBI" id="CHEBI:137796"/>
    </reaction>
</comment>
<accession>A0A0Q9YLB5</accession>
<dbReference type="Gene3D" id="1.10.357.40">
    <property type="entry name" value="YbiA-like"/>
    <property type="match status" value="1"/>
</dbReference>
<reference evidence="6" key="3">
    <citation type="submission" date="2021-06" db="EMBL/GenBank/DDBJ databases">
        <title>Genomic Description and Analysis of Intracellular Bacteria, Candidatus Berkiella cookevillensis and Candidatus Berkiella aquae.</title>
        <authorList>
            <person name="Kidane D.T."/>
            <person name="Mehari Y.T."/>
            <person name="Rice F.C."/>
            <person name="Arivett B.A."/>
            <person name="Farone A.L."/>
            <person name="Berk S.G."/>
            <person name="Farone M.B."/>
        </authorList>
    </citation>
    <scope>NUCLEOTIDE SEQUENCE</scope>
    <source>
        <strain evidence="6">CC99</strain>
    </source>
</reference>
<gene>
    <name evidence="5" type="primary">ybiA</name>
    <name evidence="6" type="ORF">CC99x_004205</name>
    <name evidence="5" type="ORF">CC99x_01550</name>
</gene>
<reference evidence="6" key="2">
    <citation type="journal article" date="2016" name="Genome Announc.">
        <title>Draft Genome Sequences of Two Novel Amoeba-Resistant Intranuclear Bacteria, 'Candidatus Berkiella cookevillensis' and 'Candidatus Berkiella aquae'.</title>
        <authorList>
            <person name="Mehari Y.T."/>
            <person name="Arivett B.A."/>
            <person name="Farone A.L."/>
            <person name="Gunderson J.H."/>
            <person name="Farone M.B."/>
        </authorList>
    </citation>
    <scope>NUCLEOTIDE SEQUENCE</scope>
    <source>
        <strain evidence="6">CC99</strain>
    </source>
</reference>
<dbReference type="InterPro" id="IPR012816">
    <property type="entry name" value="NADAR"/>
</dbReference>
<keyword evidence="3" id="KW-0812">Transmembrane</keyword>
<feature type="domain" description="NADAR" evidence="4">
    <location>
        <begin position="51"/>
        <end position="201"/>
    </location>
</feature>
<dbReference type="SUPFAM" id="SSF143990">
    <property type="entry name" value="YbiA-like"/>
    <property type="match status" value="1"/>
</dbReference>
<evidence type="ECO:0000313" key="7">
    <source>
        <dbReference type="Proteomes" id="UP000051494"/>
    </source>
</evidence>
<dbReference type="Proteomes" id="UP000051494">
    <property type="component" value="Unassembled WGS sequence"/>
</dbReference>
<evidence type="ECO:0000259" key="4">
    <source>
        <dbReference type="Pfam" id="PF08719"/>
    </source>
</evidence>
<dbReference type="NCBIfam" id="TIGR02464">
    <property type="entry name" value="ribofla_fusion"/>
    <property type="match status" value="1"/>
</dbReference>
<evidence type="ECO:0000313" key="5">
    <source>
        <dbReference type="EMBL" id="KRG18338.1"/>
    </source>
</evidence>
<dbReference type="EMBL" id="LKHV02000001">
    <property type="protein sequence ID" value="MCS5708101.1"/>
    <property type="molecule type" value="Genomic_DNA"/>
</dbReference>
<protein>
    <submittedName>
        <fullName evidence="6">NADAR family protein</fullName>
    </submittedName>
    <submittedName>
        <fullName evidence="5">Swarming motility protein YbiA</fullName>
    </submittedName>
</protein>
<dbReference type="EMBL" id="LKHV01000007">
    <property type="protein sequence ID" value="KRG18338.1"/>
    <property type="molecule type" value="Genomic_DNA"/>
</dbReference>
<evidence type="ECO:0000256" key="2">
    <source>
        <dbReference type="ARBA" id="ARBA00000751"/>
    </source>
</evidence>
<dbReference type="AlphaFoldDB" id="A0A0Q9YLB5"/>
<organism evidence="5">
    <name type="scientific">Candidatus Berkiella cookevillensis</name>
    <dbReference type="NCBI Taxonomy" id="437022"/>
    <lineage>
        <taxon>Bacteria</taxon>
        <taxon>Pseudomonadati</taxon>
        <taxon>Pseudomonadota</taxon>
        <taxon>Gammaproteobacteria</taxon>
        <taxon>Candidatus Berkiellales</taxon>
        <taxon>Candidatus Berkiellaceae</taxon>
        <taxon>Candidatus Berkiella</taxon>
    </lineage>
</organism>
<keyword evidence="7" id="KW-1185">Reference proteome</keyword>
<dbReference type="RefSeq" id="WP_057624642.1">
    <property type="nucleotide sequence ID" value="NZ_LKHV02000001.1"/>
</dbReference>
<dbReference type="InterPro" id="IPR037238">
    <property type="entry name" value="YbiA-like_sf"/>
</dbReference>
<feature type="transmembrane region" description="Helical" evidence="3">
    <location>
        <begin position="378"/>
        <end position="408"/>
    </location>
</feature>
<reference evidence="5" key="1">
    <citation type="submission" date="2015-09" db="EMBL/GenBank/DDBJ databases">
        <title>Draft Genome Sequences of Two Novel Amoeba-resistant Intranuclear Bacteria, Candidatus Berkiella cookevillensis and Candidatus Berkiella aquae.</title>
        <authorList>
            <person name="Mehari Y.T."/>
            <person name="Arivett B.A."/>
            <person name="Farone A.L."/>
            <person name="Gunderson J.H."/>
            <person name="Farone M.B."/>
        </authorList>
    </citation>
    <scope>NUCLEOTIDE SEQUENCE [LARGE SCALE GENOMIC DNA]</scope>
    <source>
        <strain evidence="5">CC99</strain>
    </source>
</reference>
<dbReference type="OrthoDB" id="9793111at2"/>
<evidence type="ECO:0000256" key="1">
    <source>
        <dbReference type="ARBA" id="ARBA00000022"/>
    </source>
</evidence>
<keyword evidence="3" id="KW-1133">Transmembrane helix</keyword>